<accession>A0ABN7T8N2</accession>
<feature type="chain" id="PRO_5045666345" evidence="2">
    <location>
        <begin position="17"/>
        <end position="211"/>
    </location>
</feature>
<dbReference type="EMBL" id="OU015567">
    <property type="protein sequence ID" value="CAG5112495.1"/>
    <property type="molecule type" value="Genomic_DNA"/>
</dbReference>
<feature type="compositionally biased region" description="Basic and acidic residues" evidence="1">
    <location>
        <begin position="50"/>
        <end position="69"/>
    </location>
</feature>
<keyword evidence="2" id="KW-0732">Signal</keyword>
<evidence type="ECO:0000256" key="1">
    <source>
        <dbReference type="SAM" id="MobiDB-lite"/>
    </source>
</evidence>
<dbReference type="Proteomes" id="UP001158576">
    <property type="component" value="Chromosome 2"/>
</dbReference>
<feature type="signal peptide" evidence="2">
    <location>
        <begin position="1"/>
        <end position="16"/>
    </location>
</feature>
<name>A0ABN7T8N2_OIKDI</name>
<sequence>MKLLLLSLITATFSETNSIFDERFDNYGLESSGDDDFDIDAIYTVFGNDTPERGDSRYKPPDTGTEQRSEANQLTEITDGIGEEVQSIWSWLSDTVTDAFGEIKDKTEQGLSDAQKATKEFFDNAKEWNNDQWNSYLQDWFTDEKDMVVLEGVCKGIENGSANLTTIENIENGKTKELLEDHCRAIKAREAMSSEIPLIFSLFLCLFMVLL</sequence>
<keyword evidence="4" id="KW-1185">Reference proteome</keyword>
<evidence type="ECO:0000313" key="3">
    <source>
        <dbReference type="EMBL" id="CAG5112495.1"/>
    </source>
</evidence>
<organism evidence="3 4">
    <name type="scientific">Oikopleura dioica</name>
    <name type="common">Tunicate</name>
    <dbReference type="NCBI Taxonomy" id="34765"/>
    <lineage>
        <taxon>Eukaryota</taxon>
        <taxon>Metazoa</taxon>
        <taxon>Chordata</taxon>
        <taxon>Tunicata</taxon>
        <taxon>Appendicularia</taxon>
        <taxon>Copelata</taxon>
        <taxon>Oikopleuridae</taxon>
        <taxon>Oikopleura</taxon>
    </lineage>
</organism>
<gene>
    <name evidence="3" type="ORF">OKIOD_LOCUS15472</name>
</gene>
<reference evidence="3 4" key="1">
    <citation type="submission" date="2021-04" db="EMBL/GenBank/DDBJ databases">
        <authorList>
            <person name="Bliznina A."/>
        </authorList>
    </citation>
    <scope>NUCLEOTIDE SEQUENCE [LARGE SCALE GENOMIC DNA]</scope>
</reference>
<proteinExistence type="predicted"/>
<evidence type="ECO:0000256" key="2">
    <source>
        <dbReference type="SAM" id="SignalP"/>
    </source>
</evidence>
<evidence type="ECO:0000313" key="4">
    <source>
        <dbReference type="Proteomes" id="UP001158576"/>
    </source>
</evidence>
<feature type="region of interest" description="Disordered" evidence="1">
    <location>
        <begin position="49"/>
        <end position="70"/>
    </location>
</feature>
<protein>
    <submittedName>
        <fullName evidence="3">Oidioi.mRNA.OKI2018_I69.chr2.g6707.t1.cds</fullName>
    </submittedName>
</protein>